<dbReference type="Proteomes" id="UP000578531">
    <property type="component" value="Unassembled WGS sequence"/>
</dbReference>
<organism evidence="12 13">
    <name type="scientific">Letharia columbiana</name>
    <dbReference type="NCBI Taxonomy" id="112416"/>
    <lineage>
        <taxon>Eukaryota</taxon>
        <taxon>Fungi</taxon>
        <taxon>Dikarya</taxon>
        <taxon>Ascomycota</taxon>
        <taxon>Pezizomycotina</taxon>
        <taxon>Lecanoromycetes</taxon>
        <taxon>OSLEUM clade</taxon>
        <taxon>Lecanoromycetidae</taxon>
        <taxon>Lecanorales</taxon>
        <taxon>Lecanorineae</taxon>
        <taxon>Parmeliaceae</taxon>
        <taxon>Letharia</taxon>
    </lineage>
</organism>
<sequence>MIVSLRSSLAASALLIYSISAQTDPQLTGTWTTKSRSVITGPGFYDPVNEKIFEPALTGFSYSFTDDGHYEEAYYRAISNRASLIAHPSSVDASSNYSLAGDPSCPQGIIQWQHGTYAKNANGSLTLTPFGVDGRQLLSDPCNNANAIFTRYNQFELFKDYEVVVDGYSKAQRLNLFASDGSPLNPMYLAYNPPEMLPTQTLNPTASASGAGATSTGKAKRTLEDMDSFVEPLNKSVLRKRREPVNADKWWWMGVGMTALGGIGYYCF</sequence>
<evidence type="ECO:0000256" key="3">
    <source>
        <dbReference type="ARBA" id="ARBA00017291"/>
    </source>
</evidence>
<accession>A0A8H6FTH5</accession>
<evidence type="ECO:0000313" key="12">
    <source>
        <dbReference type="EMBL" id="KAF6234487.1"/>
    </source>
</evidence>
<dbReference type="PIRSF" id="PIRSF017290">
    <property type="entry name" value="ROT1_prd"/>
    <property type="match status" value="1"/>
</dbReference>
<dbReference type="EMBL" id="JACCJC010000029">
    <property type="protein sequence ID" value="KAF6234487.1"/>
    <property type="molecule type" value="Genomic_DNA"/>
</dbReference>
<evidence type="ECO:0000256" key="2">
    <source>
        <dbReference type="ARBA" id="ARBA00007149"/>
    </source>
</evidence>
<evidence type="ECO:0000313" key="13">
    <source>
        <dbReference type="Proteomes" id="UP000578531"/>
    </source>
</evidence>
<keyword evidence="5 11" id="KW-0732">Signal</keyword>
<evidence type="ECO:0000256" key="1">
    <source>
        <dbReference type="ARBA" id="ARBA00004115"/>
    </source>
</evidence>
<name>A0A8H6FTH5_9LECA</name>
<dbReference type="GO" id="GO:0006458">
    <property type="term" value="P:'de novo' protein folding"/>
    <property type="evidence" value="ECO:0007669"/>
    <property type="project" value="InterPro"/>
</dbReference>
<comment type="similarity">
    <text evidence="2 10">Belongs to the ROT1 family.</text>
</comment>
<dbReference type="GO" id="GO:0051082">
    <property type="term" value="F:unfolded protein binding"/>
    <property type="evidence" value="ECO:0007669"/>
    <property type="project" value="TreeGrafter"/>
</dbReference>
<dbReference type="PANTHER" id="PTHR28090:SF1">
    <property type="entry name" value="PROTEIN ROT1"/>
    <property type="match status" value="1"/>
</dbReference>
<evidence type="ECO:0000256" key="4">
    <source>
        <dbReference type="ARBA" id="ARBA00022692"/>
    </source>
</evidence>
<evidence type="ECO:0000256" key="11">
    <source>
        <dbReference type="SAM" id="SignalP"/>
    </source>
</evidence>
<proteinExistence type="inferred from homology"/>
<feature type="signal peptide" evidence="11">
    <location>
        <begin position="1"/>
        <end position="21"/>
    </location>
</feature>
<keyword evidence="7" id="KW-1133">Transmembrane helix</keyword>
<evidence type="ECO:0000256" key="9">
    <source>
        <dbReference type="ARBA" id="ARBA00024969"/>
    </source>
</evidence>
<keyword evidence="8 10" id="KW-0472">Membrane</keyword>
<keyword evidence="4" id="KW-0812">Transmembrane</keyword>
<dbReference type="PANTHER" id="PTHR28090">
    <property type="entry name" value="PROTEIN ROT1"/>
    <property type="match status" value="1"/>
</dbReference>
<evidence type="ECO:0000256" key="6">
    <source>
        <dbReference type="ARBA" id="ARBA00022824"/>
    </source>
</evidence>
<dbReference type="AlphaFoldDB" id="A0A8H6FTH5"/>
<keyword evidence="13" id="KW-1185">Reference proteome</keyword>
<keyword evidence="6 10" id="KW-0256">Endoplasmic reticulum</keyword>
<comment type="subcellular location">
    <subcellularLocation>
        <location evidence="1">Endoplasmic reticulum membrane</location>
        <topology evidence="1">Single-pass type I membrane protein</topology>
    </subcellularLocation>
</comment>
<protein>
    <recommendedName>
        <fullName evidence="3 10">Protein ROT1</fullName>
    </recommendedName>
</protein>
<evidence type="ECO:0000256" key="10">
    <source>
        <dbReference type="PIRNR" id="PIRNR017290"/>
    </source>
</evidence>
<comment type="caution">
    <text evidence="12">The sequence shown here is derived from an EMBL/GenBank/DDBJ whole genome shotgun (WGS) entry which is preliminary data.</text>
</comment>
<dbReference type="OrthoDB" id="5327821at2759"/>
<comment type="function">
    <text evidence="9 10">Required for normal levels of the cell wall 1,6-beta-glucan. Involved in a protein folding machinery chaperoning proteins acting in various physiological processes including cell wall synthesis and lysis of autophagic bodies.</text>
</comment>
<reference evidence="12 13" key="1">
    <citation type="journal article" date="2020" name="Genomics">
        <title>Complete, high-quality genomes from long-read metagenomic sequencing of two wolf lichen thalli reveals enigmatic genome architecture.</title>
        <authorList>
            <person name="McKenzie S.K."/>
            <person name="Walston R.F."/>
            <person name="Allen J.L."/>
        </authorList>
    </citation>
    <scope>NUCLEOTIDE SEQUENCE [LARGE SCALE GENOMIC DNA]</scope>
    <source>
        <strain evidence="12">WasteWater2</strain>
    </source>
</reference>
<evidence type="ECO:0000256" key="5">
    <source>
        <dbReference type="ARBA" id="ARBA00022729"/>
    </source>
</evidence>
<dbReference type="Pfam" id="PF10681">
    <property type="entry name" value="Rot1"/>
    <property type="match status" value="2"/>
</dbReference>
<dbReference type="RefSeq" id="XP_037163878.1">
    <property type="nucleotide sequence ID" value="XM_037309017.1"/>
</dbReference>
<dbReference type="GO" id="GO:0005789">
    <property type="term" value="C:endoplasmic reticulum membrane"/>
    <property type="evidence" value="ECO:0007669"/>
    <property type="project" value="UniProtKB-SubCell"/>
</dbReference>
<feature type="chain" id="PRO_5034005407" description="Protein ROT1" evidence="11">
    <location>
        <begin position="22"/>
        <end position="268"/>
    </location>
</feature>
<gene>
    <name evidence="12" type="ORF">HO173_007112</name>
</gene>
<dbReference type="InterPro" id="IPR019623">
    <property type="entry name" value="Rot1"/>
</dbReference>
<evidence type="ECO:0000256" key="8">
    <source>
        <dbReference type="ARBA" id="ARBA00023136"/>
    </source>
</evidence>
<dbReference type="GeneID" id="59288769"/>
<evidence type="ECO:0000256" key="7">
    <source>
        <dbReference type="ARBA" id="ARBA00022989"/>
    </source>
</evidence>